<gene>
    <name evidence="1" type="ORF">L2E82_25966</name>
</gene>
<reference evidence="2" key="1">
    <citation type="journal article" date="2022" name="Mol. Ecol. Resour.">
        <title>The genomes of chicory, endive, great burdock and yacon provide insights into Asteraceae palaeo-polyploidization history and plant inulin production.</title>
        <authorList>
            <person name="Fan W."/>
            <person name="Wang S."/>
            <person name="Wang H."/>
            <person name="Wang A."/>
            <person name="Jiang F."/>
            <person name="Liu H."/>
            <person name="Zhao H."/>
            <person name="Xu D."/>
            <person name="Zhang Y."/>
        </authorList>
    </citation>
    <scope>NUCLEOTIDE SEQUENCE [LARGE SCALE GENOMIC DNA]</scope>
    <source>
        <strain evidence="2">cv. Punajuju</strain>
    </source>
</reference>
<protein>
    <submittedName>
        <fullName evidence="1">Uncharacterized protein</fullName>
    </submittedName>
</protein>
<dbReference type="EMBL" id="CM042012">
    <property type="protein sequence ID" value="KAI3753901.1"/>
    <property type="molecule type" value="Genomic_DNA"/>
</dbReference>
<organism evidence="1 2">
    <name type="scientific">Cichorium intybus</name>
    <name type="common">Chicory</name>
    <dbReference type="NCBI Taxonomy" id="13427"/>
    <lineage>
        <taxon>Eukaryota</taxon>
        <taxon>Viridiplantae</taxon>
        <taxon>Streptophyta</taxon>
        <taxon>Embryophyta</taxon>
        <taxon>Tracheophyta</taxon>
        <taxon>Spermatophyta</taxon>
        <taxon>Magnoliopsida</taxon>
        <taxon>eudicotyledons</taxon>
        <taxon>Gunneridae</taxon>
        <taxon>Pentapetalae</taxon>
        <taxon>asterids</taxon>
        <taxon>campanulids</taxon>
        <taxon>Asterales</taxon>
        <taxon>Asteraceae</taxon>
        <taxon>Cichorioideae</taxon>
        <taxon>Cichorieae</taxon>
        <taxon>Cichoriinae</taxon>
        <taxon>Cichorium</taxon>
    </lineage>
</organism>
<accession>A0ACB9E533</accession>
<name>A0ACB9E533_CICIN</name>
<proteinExistence type="predicted"/>
<evidence type="ECO:0000313" key="1">
    <source>
        <dbReference type="EMBL" id="KAI3753901.1"/>
    </source>
</evidence>
<dbReference type="Proteomes" id="UP001055811">
    <property type="component" value="Linkage Group LG04"/>
</dbReference>
<evidence type="ECO:0000313" key="2">
    <source>
        <dbReference type="Proteomes" id="UP001055811"/>
    </source>
</evidence>
<keyword evidence="2" id="KW-1185">Reference proteome</keyword>
<sequence length="527" mass="60472">MATTSEDTIMEEREELMLSPKLIKHHHATRKIARFIKPSVSSTDVQPFPFNLPTVSSVPEICSFKVSFNGWRTPPKNWKAWVDRMHCLHQSTWKKAGIEHAVLNSSYKITTNDDLILRFAQKWCHETKTFVFTWGEATITLEDMMALGGYSVLGESVLSPVVNIESKTTLAKMDEARVELLRSTFRKADQFQWLHKFKDSGSEIEHEAFLVLWLSRFVFPSSYTTVVRNVFPIAVHLARGIRLALAPAVLASIYRDLSMLKAELTEHKDDTSITIWAPLQLVQIWIWERFPKLRPNVGGSYKPMFARWENKNLHIDNFGSNFDRDSEDFCWRPYATNENDDSGNDKKGKWVVLGDCLDEELESWGRCLRVSELVGIKGKCIEQYLPHRVAMQFGMDQDIPGYLPRNIASPKIAWEFYARPVTDLKLYVPSRFSEPYVTARYMEWWNNSTGIHSLLHPMGDNETKAESRTERSKESVGGTSTCDVSYNVASPGIERVDACGLDLEARIIKLEEVFAYLKAKKYGHKLI</sequence>
<comment type="caution">
    <text evidence="1">The sequence shown here is derived from an EMBL/GenBank/DDBJ whole genome shotgun (WGS) entry which is preliminary data.</text>
</comment>
<reference evidence="1 2" key="2">
    <citation type="journal article" date="2022" name="Mol. Ecol. Resour.">
        <title>The genomes of chicory, endive, great burdock and yacon provide insights into Asteraceae paleo-polyploidization history and plant inulin production.</title>
        <authorList>
            <person name="Fan W."/>
            <person name="Wang S."/>
            <person name="Wang H."/>
            <person name="Wang A."/>
            <person name="Jiang F."/>
            <person name="Liu H."/>
            <person name="Zhao H."/>
            <person name="Xu D."/>
            <person name="Zhang Y."/>
        </authorList>
    </citation>
    <scope>NUCLEOTIDE SEQUENCE [LARGE SCALE GENOMIC DNA]</scope>
    <source>
        <strain evidence="2">cv. Punajuju</strain>
        <tissue evidence="1">Leaves</tissue>
    </source>
</reference>